<name>A0A2S7T0U7_9BACT</name>
<evidence type="ECO:0000313" key="1">
    <source>
        <dbReference type="EMBL" id="PQJ12558.1"/>
    </source>
</evidence>
<protein>
    <submittedName>
        <fullName evidence="1">Uncharacterized protein</fullName>
    </submittedName>
</protein>
<accession>A0A2S7T0U7</accession>
<comment type="caution">
    <text evidence="1">The sequence shown here is derived from an EMBL/GenBank/DDBJ whole genome shotgun (WGS) entry which is preliminary data.</text>
</comment>
<dbReference type="RefSeq" id="WP_105037441.1">
    <property type="nucleotide sequence ID" value="NZ_PPSL01000001.1"/>
</dbReference>
<sequence>MKGNKGLDIWNVTRYAIIKTILVATFCLQFQLQAIGQNKQLHPDIVSVIYPDITSPTATSVANIVIEKVEFDPLTHLFIITGKIGGLDDNRDDSVYMNIDLMRAGKIFKNYYRSQKNGSFELSLLSTDRCKLYGLDDQYAFICIKPPVIKRKKDRHG</sequence>
<reference evidence="1 2" key="1">
    <citation type="submission" date="2018-01" db="EMBL/GenBank/DDBJ databases">
        <title>A novel member of the phylum Bacteroidetes isolated from glacier ice.</title>
        <authorList>
            <person name="Liu Q."/>
            <person name="Xin Y.-H."/>
        </authorList>
    </citation>
    <scope>NUCLEOTIDE SEQUENCE [LARGE SCALE GENOMIC DNA]</scope>
    <source>
        <strain evidence="1 2">RB1R16</strain>
    </source>
</reference>
<dbReference type="AlphaFoldDB" id="A0A2S7T0U7"/>
<keyword evidence="2" id="KW-1185">Reference proteome</keyword>
<dbReference type="Proteomes" id="UP000239872">
    <property type="component" value="Unassembled WGS sequence"/>
</dbReference>
<organism evidence="1 2">
    <name type="scientific">Flavipsychrobacter stenotrophus</name>
    <dbReference type="NCBI Taxonomy" id="2077091"/>
    <lineage>
        <taxon>Bacteria</taxon>
        <taxon>Pseudomonadati</taxon>
        <taxon>Bacteroidota</taxon>
        <taxon>Chitinophagia</taxon>
        <taxon>Chitinophagales</taxon>
        <taxon>Chitinophagaceae</taxon>
        <taxon>Flavipsychrobacter</taxon>
    </lineage>
</organism>
<proteinExistence type="predicted"/>
<evidence type="ECO:0000313" key="2">
    <source>
        <dbReference type="Proteomes" id="UP000239872"/>
    </source>
</evidence>
<gene>
    <name evidence="1" type="ORF">CJD36_002080</name>
</gene>
<dbReference type="EMBL" id="PPSL01000001">
    <property type="protein sequence ID" value="PQJ12558.1"/>
    <property type="molecule type" value="Genomic_DNA"/>
</dbReference>